<keyword evidence="2" id="KW-0812">Transmembrane</keyword>
<dbReference type="Proteomes" id="UP000886005">
    <property type="component" value="Unassembled WGS sequence"/>
</dbReference>
<accession>A0A7V1M0U2</accession>
<keyword evidence="2" id="KW-1133">Transmembrane helix</keyword>
<evidence type="ECO:0000256" key="1">
    <source>
        <dbReference type="SAM" id="MobiDB-lite"/>
    </source>
</evidence>
<feature type="transmembrane region" description="Helical" evidence="2">
    <location>
        <begin position="149"/>
        <end position="171"/>
    </location>
</feature>
<feature type="compositionally biased region" description="Acidic residues" evidence="1">
    <location>
        <begin position="46"/>
        <end position="84"/>
    </location>
</feature>
<dbReference type="AlphaFoldDB" id="A0A7V1M0U2"/>
<evidence type="ECO:0000313" key="3">
    <source>
        <dbReference type="EMBL" id="HED11174.1"/>
    </source>
</evidence>
<name>A0A7V1M0U2_CALAY</name>
<comment type="caution">
    <text evidence="3">The sequence shown here is derived from an EMBL/GenBank/DDBJ whole genome shotgun (WGS) entry which is preliminary data.</text>
</comment>
<keyword evidence="2" id="KW-0472">Membrane</keyword>
<feature type="region of interest" description="Disordered" evidence="1">
    <location>
        <begin position="1"/>
        <end position="136"/>
    </location>
</feature>
<feature type="compositionally biased region" description="Acidic residues" evidence="1">
    <location>
        <begin position="91"/>
        <end position="117"/>
    </location>
</feature>
<sequence>MAKYNLLDDDDIFDDNDDLLKDDSDDDVSGLLQETKEQPGAAGEPPVEEEAPAEAAETAETDDPFDIDIDEDLLNYEPAEDLDESAFSPETDLEITSEEEPLEPEISIDPDAGEETPAEAVEEKKPAPKPIPDLEIEDEKQEGISYKPIVKGLAVILFLILAYAGVDYFFLTDEASTADSAPVTEQQEKAAAGTEEGSKKSAAEIAREKKAREKQAYLNTISSENRARIASVEQVVSATGTSARLSSVLLYDNSMTFEVFAKNRGELAKYNINLKRSGSPFKIISSSARPGQNGGILGVFKTDKPAPASGAPAAGGGKTFSSIKELENWLSGQVKASGLRTLRLKSRPAAQWNTDLFRGYRLEAELSGSLAASKKLLSALKGASQVKIYKLVETAKDQQNFSGNRYRIQLILQAFI</sequence>
<protein>
    <submittedName>
        <fullName evidence="3">Uncharacterized protein</fullName>
    </submittedName>
</protein>
<proteinExistence type="predicted"/>
<feature type="region of interest" description="Disordered" evidence="1">
    <location>
        <begin position="178"/>
        <end position="201"/>
    </location>
</feature>
<organism evidence="3">
    <name type="scientific">Caldithrix abyssi</name>
    <dbReference type="NCBI Taxonomy" id="187145"/>
    <lineage>
        <taxon>Bacteria</taxon>
        <taxon>Pseudomonadati</taxon>
        <taxon>Calditrichota</taxon>
        <taxon>Calditrichia</taxon>
        <taxon>Calditrichales</taxon>
        <taxon>Calditrichaceae</taxon>
        <taxon>Caldithrix</taxon>
    </lineage>
</organism>
<dbReference type="EMBL" id="DRLD01000301">
    <property type="protein sequence ID" value="HED11174.1"/>
    <property type="molecule type" value="Genomic_DNA"/>
</dbReference>
<evidence type="ECO:0000256" key="2">
    <source>
        <dbReference type="SAM" id="Phobius"/>
    </source>
</evidence>
<gene>
    <name evidence="3" type="ORF">ENJ10_10845</name>
</gene>
<reference evidence="3" key="1">
    <citation type="journal article" date="2020" name="mSystems">
        <title>Genome- and Community-Level Interaction Insights into Carbon Utilization and Element Cycling Functions of Hydrothermarchaeota in Hydrothermal Sediment.</title>
        <authorList>
            <person name="Zhou Z."/>
            <person name="Liu Y."/>
            <person name="Xu W."/>
            <person name="Pan J."/>
            <person name="Luo Z.H."/>
            <person name="Li M."/>
        </authorList>
    </citation>
    <scope>NUCLEOTIDE SEQUENCE [LARGE SCALE GENOMIC DNA]</scope>
    <source>
        <strain evidence="3">HyVt-456</strain>
    </source>
</reference>
<feature type="compositionally biased region" description="Acidic residues" evidence="1">
    <location>
        <begin position="7"/>
        <end position="17"/>
    </location>
</feature>